<keyword evidence="1" id="KW-0479">Metal-binding</keyword>
<comment type="caution">
    <text evidence="5">The sequence shown here is derived from an EMBL/GenBank/DDBJ whole genome shotgun (WGS) entry which is preliminary data.</text>
</comment>
<keyword evidence="6" id="KW-1185">Reference proteome</keyword>
<protein>
    <recommendedName>
        <fullName evidence="4">C3H1-type domain-containing protein</fullName>
    </recommendedName>
</protein>
<sequence length="333" mass="36350">MTERDGKDRSFSPASRSSGASSGWFAVLQENLMQQSASQSFDDECQESKEGKDNIGDAVMATTVLDDGTSTVSSLGMRRFDQTFRAERVSHDNGVCDPCVFITTIRGCPKGARCRYCHFSHENFGEKAKTTHRPRKQTRDKFKADVQELLQASEGRLEQIHDELQAEARKSTYVRKLLQGYLDVEFDSQLSFPEAPHHFVPVRLPEASERMPGMPRIPCDASSPPGRPGHHQASTATTLGLLMENPEATPAPNASDGQHSWNVGSMPSNPPPTAPPQVVGAPAPLPAPPSHAPNLITSEPHSPICGPPESPPGLLETHQPIDQVEVLNFLMSR</sequence>
<keyword evidence="1" id="KW-0863">Zinc-finger</keyword>
<feature type="domain" description="C3H1-type" evidence="4">
    <location>
        <begin position="98"/>
        <end position="121"/>
    </location>
</feature>
<evidence type="ECO:0000256" key="1">
    <source>
        <dbReference type="PROSITE-ProRule" id="PRU00723"/>
    </source>
</evidence>
<accession>A0ABP0LXE0</accession>
<feature type="coiled-coil region" evidence="2">
    <location>
        <begin position="143"/>
        <end position="170"/>
    </location>
</feature>
<dbReference type="EMBL" id="CAXAMM010018291">
    <property type="protein sequence ID" value="CAK9043057.1"/>
    <property type="molecule type" value="Genomic_DNA"/>
</dbReference>
<name>A0ABP0LXE0_9DINO</name>
<evidence type="ECO:0000259" key="4">
    <source>
        <dbReference type="PROSITE" id="PS50103"/>
    </source>
</evidence>
<evidence type="ECO:0000256" key="2">
    <source>
        <dbReference type="SAM" id="Coils"/>
    </source>
</evidence>
<feature type="compositionally biased region" description="Basic and acidic residues" evidence="3">
    <location>
        <begin position="1"/>
        <end position="10"/>
    </location>
</feature>
<keyword evidence="1" id="KW-0862">Zinc</keyword>
<gene>
    <name evidence="5" type="ORF">SCF082_LOCUS24680</name>
</gene>
<feature type="compositionally biased region" description="Low complexity" evidence="3">
    <location>
        <begin position="11"/>
        <end position="21"/>
    </location>
</feature>
<feature type="compositionally biased region" description="Polar residues" evidence="3">
    <location>
        <begin position="255"/>
        <end position="266"/>
    </location>
</feature>
<dbReference type="PROSITE" id="PS50103">
    <property type="entry name" value="ZF_C3H1"/>
    <property type="match status" value="1"/>
</dbReference>
<reference evidence="5 6" key="1">
    <citation type="submission" date="2024-02" db="EMBL/GenBank/DDBJ databases">
        <authorList>
            <person name="Chen Y."/>
            <person name="Shah S."/>
            <person name="Dougan E. K."/>
            <person name="Thang M."/>
            <person name="Chan C."/>
        </authorList>
    </citation>
    <scope>NUCLEOTIDE SEQUENCE [LARGE SCALE GENOMIC DNA]</scope>
</reference>
<dbReference type="InterPro" id="IPR000571">
    <property type="entry name" value="Znf_CCCH"/>
</dbReference>
<feature type="region of interest" description="Disordered" evidence="3">
    <location>
        <begin position="1"/>
        <end position="21"/>
    </location>
</feature>
<evidence type="ECO:0000256" key="3">
    <source>
        <dbReference type="SAM" id="MobiDB-lite"/>
    </source>
</evidence>
<feature type="region of interest" description="Disordered" evidence="3">
    <location>
        <begin position="209"/>
        <end position="233"/>
    </location>
</feature>
<feature type="region of interest" description="Disordered" evidence="3">
    <location>
        <begin position="245"/>
        <end position="319"/>
    </location>
</feature>
<evidence type="ECO:0000313" key="5">
    <source>
        <dbReference type="EMBL" id="CAK9043057.1"/>
    </source>
</evidence>
<keyword evidence="2" id="KW-0175">Coiled coil</keyword>
<dbReference type="Proteomes" id="UP001642464">
    <property type="component" value="Unassembled WGS sequence"/>
</dbReference>
<proteinExistence type="predicted"/>
<evidence type="ECO:0000313" key="6">
    <source>
        <dbReference type="Proteomes" id="UP001642464"/>
    </source>
</evidence>
<organism evidence="5 6">
    <name type="scientific">Durusdinium trenchii</name>
    <dbReference type="NCBI Taxonomy" id="1381693"/>
    <lineage>
        <taxon>Eukaryota</taxon>
        <taxon>Sar</taxon>
        <taxon>Alveolata</taxon>
        <taxon>Dinophyceae</taxon>
        <taxon>Suessiales</taxon>
        <taxon>Symbiodiniaceae</taxon>
        <taxon>Durusdinium</taxon>
    </lineage>
</organism>
<feature type="zinc finger region" description="C3H1-type" evidence="1">
    <location>
        <begin position="98"/>
        <end position="121"/>
    </location>
</feature>